<keyword evidence="2" id="KW-0808">Transferase</keyword>
<feature type="region of interest" description="Disordered" evidence="1">
    <location>
        <begin position="277"/>
        <end position="297"/>
    </location>
</feature>
<reference evidence="2 3" key="1">
    <citation type="submission" date="2021-06" db="EMBL/GenBank/DDBJ databases">
        <title>Actinomycetes sequencing.</title>
        <authorList>
            <person name="Shan Q."/>
        </authorList>
    </citation>
    <scope>NUCLEOTIDE SEQUENCE [LARGE SCALE GENOMIC DNA]</scope>
    <source>
        <strain evidence="2 3">NEAU-G5</strain>
    </source>
</reference>
<dbReference type="EMBL" id="JAHKNI010000001">
    <property type="protein sequence ID" value="MBU3060583.1"/>
    <property type="molecule type" value="Genomic_DNA"/>
</dbReference>
<evidence type="ECO:0000256" key="1">
    <source>
        <dbReference type="SAM" id="MobiDB-lite"/>
    </source>
</evidence>
<name>A0ABS6AU64_9NOCA</name>
<evidence type="ECO:0000313" key="2">
    <source>
        <dbReference type="EMBL" id="MBU3060583.1"/>
    </source>
</evidence>
<dbReference type="GO" id="GO:0016740">
    <property type="term" value="F:transferase activity"/>
    <property type="evidence" value="ECO:0007669"/>
    <property type="project" value="UniProtKB-KW"/>
</dbReference>
<proteinExistence type="predicted"/>
<dbReference type="Pfam" id="PF08843">
    <property type="entry name" value="AbiEii"/>
    <property type="match status" value="1"/>
</dbReference>
<organism evidence="2 3">
    <name type="scientific">Nocardia albiluteola</name>
    <dbReference type="NCBI Taxonomy" id="2842303"/>
    <lineage>
        <taxon>Bacteria</taxon>
        <taxon>Bacillati</taxon>
        <taxon>Actinomycetota</taxon>
        <taxon>Actinomycetes</taxon>
        <taxon>Mycobacteriales</taxon>
        <taxon>Nocardiaceae</taxon>
        <taxon>Nocardia</taxon>
    </lineage>
</organism>
<keyword evidence="3" id="KW-1185">Reference proteome</keyword>
<dbReference type="RefSeq" id="WP_215915424.1">
    <property type="nucleotide sequence ID" value="NZ_JAHKNI010000001.1"/>
</dbReference>
<dbReference type="Gene3D" id="3.10.450.620">
    <property type="entry name" value="JHP933, nucleotidyltransferase-like core domain"/>
    <property type="match status" value="1"/>
</dbReference>
<gene>
    <name evidence="2" type="ORF">KO481_03490</name>
</gene>
<dbReference type="Proteomes" id="UP000733379">
    <property type="component" value="Unassembled WGS sequence"/>
</dbReference>
<evidence type="ECO:0000313" key="3">
    <source>
        <dbReference type="Proteomes" id="UP000733379"/>
    </source>
</evidence>
<comment type="caution">
    <text evidence="2">The sequence shown here is derived from an EMBL/GenBank/DDBJ whole genome shotgun (WGS) entry which is preliminary data.</text>
</comment>
<dbReference type="InterPro" id="IPR014942">
    <property type="entry name" value="AbiEii"/>
</dbReference>
<accession>A0ABS6AU64</accession>
<protein>
    <submittedName>
        <fullName evidence="2">Nucleotidyl transferase AbiEii/AbiGii toxin family protein</fullName>
    </submittedName>
</protein>
<sequence>MPPLLREHPDELAALIAAAATQLGLDQSYVEKDFWAMEVLRACTAPVEITGPNGNGSVTAIFKGGTSLSRAYGLIERFSEDIDLLIVFPDVGAGKGAKDKVLIKLRDTVSRHLGLPDVAVVPKESTTGVKRNVSYHYPAQTTALPIAVDAISQGVLLEMGTRGGAFPTHRHQIRSLLANFAIDHFGDTTETWAEFVPFEVEVLAPERTLFEKLAALHDGASRAPDEAAVASLHRNARHLYDIHRLLWDEQVSATLTALGADGIAQLCADIDEHSTTAGFSHTPRPAEGFAASPLLTDDHPSRPALEVGYQRAMHLVYGAQPSMQDCLDTIRMHAHVL</sequence>